<dbReference type="EMBL" id="JABMIG020000083">
    <property type="protein sequence ID" value="KAL3794188.1"/>
    <property type="molecule type" value="Genomic_DNA"/>
</dbReference>
<keyword evidence="2" id="KW-0812">Transmembrane</keyword>
<evidence type="ECO:0008006" key="7">
    <source>
        <dbReference type="Google" id="ProtNLM"/>
    </source>
</evidence>
<dbReference type="Pfam" id="PF13704">
    <property type="entry name" value="Glyco_tranf_2_4"/>
    <property type="match status" value="1"/>
</dbReference>
<dbReference type="PANTHER" id="PTHR21461:SF69">
    <property type="entry name" value="GLYCOSYLTRANSFERASE FAMILY 92 PROTEIN"/>
    <property type="match status" value="1"/>
</dbReference>
<evidence type="ECO:0000313" key="5">
    <source>
        <dbReference type="EMBL" id="KAL3794188.1"/>
    </source>
</evidence>
<feature type="chain" id="PRO_5044765657" description="Glycosyltransferase family 92 protein" evidence="4">
    <location>
        <begin position="26"/>
        <end position="333"/>
    </location>
</feature>
<evidence type="ECO:0000256" key="4">
    <source>
        <dbReference type="SAM" id="SignalP"/>
    </source>
</evidence>
<dbReference type="PANTHER" id="PTHR21461">
    <property type="entry name" value="GLYCOSYLTRANSFERASE FAMILY 92 PROTEIN"/>
    <property type="match status" value="1"/>
</dbReference>
<evidence type="ECO:0000256" key="2">
    <source>
        <dbReference type="ARBA" id="ARBA00022692"/>
    </source>
</evidence>
<reference evidence="5 6" key="1">
    <citation type="journal article" date="2020" name="G3 (Bethesda)">
        <title>Improved Reference Genome for Cyclotella cryptica CCMP332, a Model for Cell Wall Morphogenesis, Salinity Adaptation, and Lipid Production in Diatoms (Bacillariophyta).</title>
        <authorList>
            <person name="Roberts W.R."/>
            <person name="Downey K.M."/>
            <person name="Ruck E.C."/>
            <person name="Traller J.C."/>
            <person name="Alverson A.J."/>
        </authorList>
    </citation>
    <scope>NUCLEOTIDE SEQUENCE [LARGE SCALE GENOMIC DNA]</scope>
    <source>
        <strain evidence="5 6">CCMP332</strain>
    </source>
</reference>
<gene>
    <name evidence="5" type="ORF">HJC23_012895</name>
</gene>
<sequence>MHILSPSYVQICVACLLVLLFSCQSLNVRYFLIGEEGKLMYVNYDASTSYDGGIQAYAPSNYTSNVAMCLIVKNETIYMDEWVDFHVALGFSPIYIYDNMLAPDLELALWYEKRKDLHKHVRIIHFPITPVQVPAYDMCIKEDAKNSTFIALFDIDEFLVLKKHNNVIDFMEEHCQEPKCGQLSVNWLMMGTSNETVYQPVPVTKRNVHTDGMWGTIKTIVRPTYVDDNIGWRHSVYLKKGYWLDTRGNIINNKGWKRQANNEGPSDVALLHHYSYKSEEEWNYKNCIRGSSLQNRLDKPSLCHRKILVGGKFFNDDAWQQLKRMVPGKYGAF</sequence>
<protein>
    <recommendedName>
        <fullName evidence="7">Glycosyltransferase family 92 protein</fullName>
    </recommendedName>
</protein>
<dbReference type="AlphaFoldDB" id="A0ABD3Q1I7"/>
<dbReference type="Proteomes" id="UP001516023">
    <property type="component" value="Unassembled WGS sequence"/>
</dbReference>
<keyword evidence="4" id="KW-0732">Signal</keyword>
<feature type="signal peptide" evidence="4">
    <location>
        <begin position="1"/>
        <end position="25"/>
    </location>
</feature>
<organism evidence="5 6">
    <name type="scientific">Cyclotella cryptica</name>
    <dbReference type="NCBI Taxonomy" id="29204"/>
    <lineage>
        <taxon>Eukaryota</taxon>
        <taxon>Sar</taxon>
        <taxon>Stramenopiles</taxon>
        <taxon>Ochrophyta</taxon>
        <taxon>Bacillariophyta</taxon>
        <taxon>Coscinodiscophyceae</taxon>
        <taxon>Thalassiosirophycidae</taxon>
        <taxon>Stephanodiscales</taxon>
        <taxon>Stephanodiscaceae</taxon>
        <taxon>Cyclotella</taxon>
    </lineage>
</organism>
<evidence type="ECO:0000256" key="3">
    <source>
        <dbReference type="ARBA" id="ARBA00022989"/>
    </source>
</evidence>
<accession>A0ABD3Q1I7</accession>
<keyword evidence="6" id="KW-1185">Reference proteome</keyword>
<dbReference type="GO" id="GO:0016020">
    <property type="term" value="C:membrane"/>
    <property type="evidence" value="ECO:0007669"/>
    <property type="project" value="UniProtKB-SubCell"/>
</dbReference>
<keyword evidence="3" id="KW-1133">Transmembrane helix</keyword>
<evidence type="ECO:0000256" key="1">
    <source>
        <dbReference type="ARBA" id="ARBA00004167"/>
    </source>
</evidence>
<keyword evidence="3" id="KW-0472">Membrane</keyword>
<proteinExistence type="predicted"/>
<name>A0ABD3Q1I7_9STRA</name>
<comment type="subcellular location">
    <subcellularLocation>
        <location evidence="1">Membrane</location>
        <topology evidence="1">Single-pass membrane protein</topology>
    </subcellularLocation>
</comment>
<comment type="caution">
    <text evidence="5">The sequence shown here is derived from an EMBL/GenBank/DDBJ whole genome shotgun (WGS) entry which is preliminary data.</text>
</comment>
<evidence type="ECO:0000313" key="6">
    <source>
        <dbReference type="Proteomes" id="UP001516023"/>
    </source>
</evidence>